<gene>
    <name evidence="2" type="ORF">EQU24_02815</name>
</gene>
<dbReference type="SMART" id="SM00331">
    <property type="entry name" value="PP2C_SIG"/>
    <property type="match status" value="1"/>
</dbReference>
<dbReference type="InterPro" id="IPR001932">
    <property type="entry name" value="PPM-type_phosphatase-like_dom"/>
</dbReference>
<dbReference type="OrthoDB" id="9801841at2"/>
<organism evidence="2 3">
    <name type="scientific">Methylotuvimicrobium buryatense</name>
    <name type="common">Methylomicrobium buryatense</name>
    <dbReference type="NCBI Taxonomy" id="95641"/>
    <lineage>
        <taxon>Bacteria</taxon>
        <taxon>Pseudomonadati</taxon>
        <taxon>Pseudomonadota</taxon>
        <taxon>Gammaproteobacteria</taxon>
        <taxon>Methylococcales</taxon>
        <taxon>Methylococcaceae</taxon>
        <taxon>Methylotuvimicrobium</taxon>
    </lineage>
</organism>
<dbReference type="EMBL" id="CP035467">
    <property type="protein sequence ID" value="QCW81299.1"/>
    <property type="molecule type" value="Genomic_DNA"/>
</dbReference>
<dbReference type="SUPFAM" id="SSF81606">
    <property type="entry name" value="PP2C-like"/>
    <property type="match status" value="1"/>
</dbReference>
<protein>
    <submittedName>
        <fullName evidence="2">Serine/threonine-protein phosphatase</fullName>
    </submittedName>
</protein>
<accession>A0A4P9UJE5</accession>
<dbReference type="Proteomes" id="UP000305881">
    <property type="component" value="Chromosome"/>
</dbReference>
<dbReference type="Pfam" id="PF13672">
    <property type="entry name" value="PP2C_2"/>
    <property type="match status" value="1"/>
</dbReference>
<reference evidence="3" key="1">
    <citation type="journal article" date="2019" name="J. Bacteriol.">
        <title>A Mutagenic Screen Identifies a TonB-Dependent Receptor Required for the Lanthanide Metal Switch in the Type I Methanotroph 'Methylotuvimicrobium buryatense' 5GB1C.</title>
        <authorList>
            <person name="Groom J.D."/>
            <person name="Ford S.M."/>
            <person name="Pesesky M.W."/>
            <person name="Lidstrom M.E."/>
        </authorList>
    </citation>
    <scope>NUCLEOTIDE SEQUENCE [LARGE SCALE GENOMIC DNA]</scope>
    <source>
        <strain evidence="3">5GB1C</strain>
    </source>
</reference>
<dbReference type="CDD" id="cd00143">
    <property type="entry name" value="PP2Cc"/>
    <property type="match status" value="1"/>
</dbReference>
<keyword evidence="3" id="KW-1185">Reference proteome</keyword>
<sequence>MKLQCFQLTSAGDREVNQDSMGRIIQDDYALFIVADGLGGHQSGEKASRYFCQGLLKLVNQYRGHLAQAPDETMIAWFNSAIEEMKKLFGNDPSASEAHTTCALLYIDPNQTITAHCGDSRIYRMNANKVLWRTKDHSITQQLLDEGSITEQEMGLHPEQNQLTRSVNILKTHLPEIHVYPPIKLGETFLLCTDGFWEYVKSAELLDLAQPESGKNELGKFARLTVLRARGHSDNVTVQWIRCLG</sequence>
<dbReference type="GO" id="GO:0004722">
    <property type="term" value="F:protein serine/threonine phosphatase activity"/>
    <property type="evidence" value="ECO:0007669"/>
    <property type="project" value="InterPro"/>
</dbReference>
<dbReference type="KEGG" id="mbur:EQU24_02815"/>
<feature type="domain" description="PPM-type phosphatase" evidence="1">
    <location>
        <begin position="1"/>
        <end position="243"/>
    </location>
</feature>
<dbReference type="RefSeq" id="WP_017840956.1">
    <property type="nucleotide sequence ID" value="NZ_CP035467.1"/>
</dbReference>
<dbReference type="InterPro" id="IPR015655">
    <property type="entry name" value="PP2C"/>
</dbReference>
<evidence type="ECO:0000313" key="3">
    <source>
        <dbReference type="Proteomes" id="UP000305881"/>
    </source>
</evidence>
<name>A0A4P9UJE5_METBY</name>
<evidence type="ECO:0000313" key="2">
    <source>
        <dbReference type="EMBL" id="QCW81299.1"/>
    </source>
</evidence>
<dbReference type="Gene3D" id="3.60.40.10">
    <property type="entry name" value="PPM-type phosphatase domain"/>
    <property type="match status" value="1"/>
</dbReference>
<dbReference type="SMART" id="SM00332">
    <property type="entry name" value="PP2Cc"/>
    <property type="match status" value="1"/>
</dbReference>
<dbReference type="PANTHER" id="PTHR47992">
    <property type="entry name" value="PROTEIN PHOSPHATASE"/>
    <property type="match status" value="1"/>
</dbReference>
<proteinExistence type="predicted"/>
<dbReference type="STRING" id="675511.GCA_000341735_02442"/>
<dbReference type="PROSITE" id="PS51746">
    <property type="entry name" value="PPM_2"/>
    <property type="match status" value="1"/>
</dbReference>
<dbReference type="InterPro" id="IPR036457">
    <property type="entry name" value="PPM-type-like_dom_sf"/>
</dbReference>
<dbReference type="AlphaFoldDB" id="A0A4P9UJE5"/>
<evidence type="ECO:0000259" key="1">
    <source>
        <dbReference type="PROSITE" id="PS51746"/>
    </source>
</evidence>